<comment type="caution">
    <text evidence="3">The sequence shown here is derived from an EMBL/GenBank/DDBJ whole genome shotgun (WGS) entry which is preliminary data.</text>
</comment>
<feature type="compositionally biased region" description="Polar residues" evidence="1">
    <location>
        <begin position="506"/>
        <end position="545"/>
    </location>
</feature>
<evidence type="ECO:0000313" key="4">
    <source>
        <dbReference type="Proteomes" id="UP001187531"/>
    </source>
</evidence>
<protein>
    <recommendedName>
        <fullName evidence="2">SANT and BTB domain-containing protein</fullName>
    </recommendedName>
</protein>
<feature type="region of interest" description="Disordered" evidence="1">
    <location>
        <begin position="506"/>
        <end position="589"/>
    </location>
</feature>
<evidence type="ECO:0000259" key="2">
    <source>
        <dbReference type="Pfam" id="PF11822"/>
    </source>
</evidence>
<dbReference type="InterPro" id="IPR021777">
    <property type="entry name" value="SANBR_BTB"/>
</dbReference>
<dbReference type="EMBL" id="JAVRJZ010000019">
    <property type="protein sequence ID" value="KAK2707017.1"/>
    <property type="molecule type" value="Genomic_DNA"/>
</dbReference>
<reference evidence="3" key="1">
    <citation type="submission" date="2023-07" db="EMBL/GenBank/DDBJ databases">
        <title>Chromosome-level genome assembly of Artemia franciscana.</title>
        <authorList>
            <person name="Jo E."/>
        </authorList>
    </citation>
    <scope>NUCLEOTIDE SEQUENCE</scope>
    <source>
        <tissue evidence="3">Whole body</tissue>
    </source>
</reference>
<sequence>MTKEASTSDVLTILLNTLKLIRLSSSKEKNDWEVAISQIREVKKKLSHNFGDEMHAALEKKVQYIVQEGFLDPLFPHILSIAELRKEINYVDLIKDTHEKQNKHEEKVSEKRSLTAYDIEVTIQCRDDGKNLSKNFQCRSWSLLKEMPYFSKAIKGQDLSDVDIKVHCDVNVFDWLIRWIESQQYRSLETPGLEPTNVVPIMVSASFLEMEKLVQLCLNYCHVNIHEVLATTQSFGCVSDELFQRLADMFTTEEILKIERQSIQSRLFSHLALNLATGTKKSNHAIYISANTLFRCTSCSLILTRECCLYVPCTFGKFTALQSGKIVYRHSRDPNWSLDNHLRQLKNELRSWSSIYWYLWGESHYAMCSQCDTAFTFAQYNKCRFHPDSPVYQKHRNIYLPSGRYPCCGTMAYRFHLLPENTGCRSREHKISPRFLEDEVMAKVVDFFLKHKQSILQQFSKMSPYQKNLCSVQIDDINQWGSLERPETRFLVPLPNIPWLLEDLSSQDSRSEGSTSKQTSRQTSAPGSVNSRGTSINSDKGTSRTVSEDVLEEDIRSEEDDDPSPPLIRSVRIPMFKRKNLNPKPLPSY</sequence>
<keyword evidence="4" id="KW-1185">Reference proteome</keyword>
<dbReference type="Pfam" id="PF11822">
    <property type="entry name" value="BTB_SANBR"/>
    <property type="match status" value="1"/>
</dbReference>
<dbReference type="Proteomes" id="UP001187531">
    <property type="component" value="Unassembled WGS sequence"/>
</dbReference>
<feature type="domain" description="SANT and BTB" evidence="2">
    <location>
        <begin position="121"/>
        <end position="218"/>
    </location>
</feature>
<feature type="non-terminal residue" evidence="3">
    <location>
        <position position="1"/>
    </location>
</feature>
<proteinExistence type="predicted"/>
<dbReference type="AlphaFoldDB" id="A0AA88HLG4"/>
<dbReference type="InterPro" id="IPR011333">
    <property type="entry name" value="SKP1/BTB/POZ_sf"/>
</dbReference>
<accession>A0AA88HLG4</accession>
<evidence type="ECO:0000313" key="3">
    <source>
        <dbReference type="EMBL" id="KAK2707017.1"/>
    </source>
</evidence>
<dbReference type="PANTHER" id="PTHR20946:SF0">
    <property type="entry name" value="SANT AND BTB DOMAIN REGULATOR OF CLASS SWITCH RECOMBINATION"/>
    <property type="match status" value="1"/>
</dbReference>
<dbReference type="PANTHER" id="PTHR20946">
    <property type="entry name" value="SANT AND BTB DOMAIN REGULATOR OF CLASS SWITCH RECOMBINATION"/>
    <property type="match status" value="1"/>
</dbReference>
<evidence type="ECO:0000256" key="1">
    <source>
        <dbReference type="SAM" id="MobiDB-lite"/>
    </source>
</evidence>
<gene>
    <name evidence="3" type="ORF">QYM36_014889</name>
</gene>
<feature type="compositionally biased region" description="Acidic residues" evidence="1">
    <location>
        <begin position="549"/>
        <end position="563"/>
    </location>
</feature>
<dbReference type="InterPro" id="IPR045902">
    <property type="entry name" value="SANBR-like"/>
</dbReference>
<organism evidence="3 4">
    <name type="scientific">Artemia franciscana</name>
    <name type="common">Brine shrimp</name>
    <name type="synonym">Artemia sanfranciscana</name>
    <dbReference type="NCBI Taxonomy" id="6661"/>
    <lineage>
        <taxon>Eukaryota</taxon>
        <taxon>Metazoa</taxon>
        <taxon>Ecdysozoa</taxon>
        <taxon>Arthropoda</taxon>
        <taxon>Crustacea</taxon>
        <taxon>Branchiopoda</taxon>
        <taxon>Anostraca</taxon>
        <taxon>Artemiidae</taxon>
        <taxon>Artemia</taxon>
    </lineage>
</organism>
<name>A0AA88HLG4_ARTSF</name>
<dbReference type="Gene3D" id="3.30.710.10">
    <property type="entry name" value="Potassium Channel Kv1.1, Chain A"/>
    <property type="match status" value="1"/>
</dbReference>